<dbReference type="SUPFAM" id="SSF52540">
    <property type="entry name" value="P-loop containing nucleoside triphosphate hydrolases"/>
    <property type="match status" value="1"/>
</dbReference>
<evidence type="ECO:0000313" key="16">
    <source>
        <dbReference type="Proteomes" id="UP000280955"/>
    </source>
</evidence>
<evidence type="ECO:0000256" key="6">
    <source>
        <dbReference type="ARBA" id="ARBA00005159"/>
    </source>
</evidence>
<comment type="similarity">
    <text evidence="7 14">Belongs to the CobU/CobP family.</text>
</comment>
<keyword evidence="9 14" id="KW-0808">Transferase</keyword>
<dbReference type="EMBL" id="RBLJ01000001">
    <property type="protein sequence ID" value="RKS66376.1"/>
    <property type="molecule type" value="Genomic_DNA"/>
</dbReference>
<evidence type="ECO:0000256" key="3">
    <source>
        <dbReference type="ARBA" id="ARBA00001522"/>
    </source>
</evidence>
<dbReference type="PIRSF" id="PIRSF006135">
    <property type="entry name" value="CobU"/>
    <property type="match status" value="1"/>
</dbReference>
<keyword evidence="10 14" id="KW-0547">Nucleotide-binding</keyword>
<keyword evidence="12 14" id="KW-0067">ATP-binding</keyword>
<evidence type="ECO:0000256" key="14">
    <source>
        <dbReference type="PIRNR" id="PIRNR006135"/>
    </source>
</evidence>
<dbReference type="PANTHER" id="PTHR34848:SF1">
    <property type="entry name" value="BIFUNCTIONAL ADENOSYLCOBALAMIN BIOSYNTHESIS PROTEIN COBU"/>
    <property type="match status" value="1"/>
</dbReference>
<gene>
    <name evidence="15" type="ORF">BDD30_0670</name>
</gene>
<dbReference type="EC" id="2.7.1.156" evidence="14"/>
<evidence type="ECO:0000256" key="2">
    <source>
        <dbReference type="ARBA" id="ARBA00000711"/>
    </source>
</evidence>
<evidence type="ECO:0000256" key="8">
    <source>
        <dbReference type="ARBA" id="ARBA00022573"/>
    </source>
</evidence>
<organism evidence="15 16">
    <name type="scientific">Photorhabdus asymbiotica</name>
    <dbReference type="NCBI Taxonomy" id="291112"/>
    <lineage>
        <taxon>Bacteria</taxon>
        <taxon>Pseudomonadati</taxon>
        <taxon>Pseudomonadota</taxon>
        <taxon>Gammaproteobacteria</taxon>
        <taxon>Enterobacterales</taxon>
        <taxon>Morganellaceae</taxon>
        <taxon>Photorhabdus</taxon>
    </lineage>
</organism>
<evidence type="ECO:0000256" key="4">
    <source>
        <dbReference type="ARBA" id="ARBA00003889"/>
    </source>
</evidence>
<keyword evidence="13 14" id="KW-0342">GTP-binding</keyword>
<evidence type="ECO:0000256" key="12">
    <source>
        <dbReference type="ARBA" id="ARBA00022840"/>
    </source>
</evidence>
<comment type="caution">
    <text evidence="15">The sequence shown here is derived from an EMBL/GenBank/DDBJ whole genome shotgun (WGS) entry which is preliminary data.</text>
</comment>
<comment type="catalytic activity">
    <reaction evidence="3">
        <text>adenosylcob(III)inamide + GTP = adenosylcob(III)inamide phosphate + GDP + H(+)</text>
        <dbReference type="Rhea" id="RHEA:15765"/>
        <dbReference type="ChEBI" id="CHEBI:2480"/>
        <dbReference type="ChEBI" id="CHEBI:15378"/>
        <dbReference type="ChEBI" id="CHEBI:37565"/>
        <dbReference type="ChEBI" id="CHEBI:58189"/>
        <dbReference type="ChEBI" id="CHEBI:58502"/>
        <dbReference type="EC" id="2.7.1.156"/>
    </reaction>
</comment>
<reference evidence="15 16" key="1">
    <citation type="submission" date="2018-10" db="EMBL/GenBank/DDBJ databases">
        <title>Genomic Encyclopedia of Archaeal and Bacterial Type Strains, Phase II (KMG-II): from individual species to whole genera.</title>
        <authorList>
            <person name="Goeker M."/>
        </authorList>
    </citation>
    <scope>NUCLEOTIDE SEQUENCE [LARGE SCALE GENOMIC DNA]</scope>
    <source>
        <strain evidence="15 16">DSM 15149</strain>
    </source>
</reference>
<dbReference type="Gene3D" id="3.40.50.300">
    <property type="entry name" value="P-loop containing nucleotide triphosphate hydrolases"/>
    <property type="match status" value="1"/>
</dbReference>
<protein>
    <recommendedName>
        <fullName evidence="14">Bifunctional adenosylcobalamin biosynthesis protein</fullName>
        <ecNumber evidence="14">2.7.1.156</ecNumber>
        <ecNumber evidence="14">2.7.7.62</ecNumber>
    </recommendedName>
</protein>
<dbReference type="GO" id="GO:0016301">
    <property type="term" value="F:kinase activity"/>
    <property type="evidence" value="ECO:0007669"/>
    <property type="project" value="UniProtKB-KW"/>
</dbReference>
<comment type="catalytic activity">
    <reaction evidence="1 14">
        <text>adenosylcob(III)inamide + ATP = adenosylcob(III)inamide phosphate + ADP + H(+)</text>
        <dbReference type="Rhea" id="RHEA:15769"/>
        <dbReference type="ChEBI" id="CHEBI:2480"/>
        <dbReference type="ChEBI" id="CHEBI:15378"/>
        <dbReference type="ChEBI" id="CHEBI:30616"/>
        <dbReference type="ChEBI" id="CHEBI:58502"/>
        <dbReference type="ChEBI" id="CHEBI:456216"/>
        <dbReference type="EC" id="2.7.1.156"/>
    </reaction>
</comment>
<dbReference type="EC" id="2.7.7.62" evidence="14"/>
<comment type="pathway">
    <text evidence="5 14">Cofactor biosynthesis; adenosylcobalamin biosynthesis; adenosylcobalamin from cob(II)yrinate a,c-diamide: step 6/7.</text>
</comment>
<keyword evidence="15" id="KW-0548">Nucleotidyltransferase</keyword>
<dbReference type="PANTHER" id="PTHR34848">
    <property type="match status" value="1"/>
</dbReference>
<evidence type="ECO:0000256" key="10">
    <source>
        <dbReference type="ARBA" id="ARBA00022741"/>
    </source>
</evidence>
<dbReference type="GO" id="GO:0016779">
    <property type="term" value="F:nucleotidyltransferase activity"/>
    <property type="evidence" value="ECO:0007669"/>
    <property type="project" value="UniProtKB-KW"/>
</dbReference>
<accession>A0ABX9SSF6</accession>
<name>A0ABX9SSF6_9GAMM</name>
<evidence type="ECO:0000256" key="1">
    <source>
        <dbReference type="ARBA" id="ARBA00000312"/>
    </source>
</evidence>
<evidence type="ECO:0000256" key="11">
    <source>
        <dbReference type="ARBA" id="ARBA00022777"/>
    </source>
</evidence>
<evidence type="ECO:0000313" key="15">
    <source>
        <dbReference type="EMBL" id="RKS66376.1"/>
    </source>
</evidence>
<dbReference type="Proteomes" id="UP000280955">
    <property type="component" value="Unassembled WGS sequence"/>
</dbReference>
<evidence type="ECO:0000256" key="13">
    <source>
        <dbReference type="ARBA" id="ARBA00023134"/>
    </source>
</evidence>
<evidence type="ECO:0000256" key="7">
    <source>
        <dbReference type="ARBA" id="ARBA00007490"/>
    </source>
</evidence>
<sequence length="192" mass="21160">MYENPSTRFGTVILITGGARSGKSLLAEKLAAQANKQVFYIATSVVTDSEMAERIRLHRENRPSHWRTWEGYHNLGAVIMTQTQPGEAVILECITTLITNLLFDLAGETPPEQMDFAVLEVGIQQQISDLLAACACMTSPIYLVTNELGMGIVPENRLARHFRDIAGRVNQRLAAAASEVFLMVSGIEVKIK</sequence>
<evidence type="ECO:0000256" key="9">
    <source>
        <dbReference type="ARBA" id="ARBA00022679"/>
    </source>
</evidence>
<comment type="catalytic activity">
    <reaction evidence="2 14">
        <text>adenosylcob(III)inamide phosphate + GTP + H(+) = adenosylcob(III)inamide-GDP + diphosphate</text>
        <dbReference type="Rhea" id="RHEA:22712"/>
        <dbReference type="ChEBI" id="CHEBI:15378"/>
        <dbReference type="ChEBI" id="CHEBI:33019"/>
        <dbReference type="ChEBI" id="CHEBI:37565"/>
        <dbReference type="ChEBI" id="CHEBI:58502"/>
        <dbReference type="ChEBI" id="CHEBI:60487"/>
        <dbReference type="EC" id="2.7.7.62"/>
    </reaction>
</comment>
<keyword evidence="8 14" id="KW-0169">Cobalamin biosynthesis</keyword>
<keyword evidence="11 14" id="KW-0418">Kinase</keyword>
<proteinExistence type="inferred from homology"/>
<evidence type="ECO:0000256" key="5">
    <source>
        <dbReference type="ARBA" id="ARBA00004692"/>
    </source>
</evidence>
<keyword evidence="16" id="KW-1185">Reference proteome</keyword>
<dbReference type="Pfam" id="PF02283">
    <property type="entry name" value="CobU"/>
    <property type="match status" value="1"/>
</dbReference>
<dbReference type="InterPro" id="IPR003203">
    <property type="entry name" value="CobU/CobP"/>
</dbReference>
<dbReference type="InterPro" id="IPR027417">
    <property type="entry name" value="P-loop_NTPase"/>
</dbReference>
<dbReference type="CDD" id="cd00544">
    <property type="entry name" value="CobU"/>
    <property type="match status" value="1"/>
</dbReference>
<dbReference type="NCBIfam" id="NF004469">
    <property type="entry name" value="PRK05800.1"/>
    <property type="match status" value="1"/>
</dbReference>
<comment type="pathway">
    <text evidence="6 14">Cofactor biosynthesis; adenosylcobalamin biosynthesis; adenosylcobalamin from cob(II)yrinate a,c-diamide: step 5/7.</text>
</comment>
<comment type="function">
    <text evidence="4 14">Catalyzes ATP-dependent phosphorylation of adenosylcobinamide and addition of GMP to adenosylcobinamide phosphate.</text>
</comment>